<dbReference type="AlphaFoldDB" id="A0A9D5JTZ3"/>
<evidence type="ECO:0000313" key="3">
    <source>
        <dbReference type="Proteomes" id="UP000649604"/>
    </source>
</evidence>
<reference evidence="2" key="1">
    <citation type="submission" date="2019-11" db="EMBL/GenBank/DDBJ databases">
        <title>Microbial mats filling the niche in hypersaline microbial mats.</title>
        <authorList>
            <person name="Wong H.L."/>
            <person name="Macleod F.I."/>
            <person name="White R.A. III"/>
            <person name="Burns B.P."/>
        </authorList>
    </citation>
    <scope>NUCLEOTIDE SEQUENCE</scope>
    <source>
        <strain evidence="2">Rbin_158</strain>
    </source>
</reference>
<feature type="transmembrane region" description="Helical" evidence="1">
    <location>
        <begin position="151"/>
        <end position="169"/>
    </location>
</feature>
<feature type="transmembrane region" description="Helical" evidence="1">
    <location>
        <begin position="47"/>
        <end position="66"/>
    </location>
</feature>
<feature type="transmembrane region" description="Helical" evidence="1">
    <location>
        <begin position="463"/>
        <end position="481"/>
    </location>
</feature>
<gene>
    <name evidence="2" type="ORF">GF339_05215</name>
</gene>
<feature type="transmembrane region" description="Helical" evidence="1">
    <location>
        <begin position="616"/>
        <end position="638"/>
    </location>
</feature>
<feature type="transmembrane region" description="Helical" evidence="1">
    <location>
        <begin position="282"/>
        <end position="301"/>
    </location>
</feature>
<feature type="transmembrane region" description="Helical" evidence="1">
    <location>
        <begin position="375"/>
        <end position="401"/>
    </location>
</feature>
<feature type="transmembrane region" description="Helical" evidence="1">
    <location>
        <begin position="352"/>
        <end position="369"/>
    </location>
</feature>
<proteinExistence type="predicted"/>
<feature type="transmembrane region" description="Helical" evidence="1">
    <location>
        <begin position="110"/>
        <end position="131"/>
    </location>
</feature>
<feature type="transmembrane region" description="Helical" evidence="1">
    <location>
        <begin position="493"/>
        <end position="510"/>
    </location>
</feature>
<organism evidence="2 3">
    <name type="scientific">candidate division KSB3 bacterium</name>
    <dbReference type="NCBI Taxonomy" id="2044937"/>
    <lineage>
        <taxon>Bacteria</taxon>
        <taxon>candidate division KSB3</taxon>
    </lineage>
</organism>
<dbReference type="EMBL" id="WJJP01000166">
    <property type="protein sequence ID" value="MBD3323961.1"/>
    <property type="molecule type" value="Genomic_DNA"/>
</dbReference>
<dbReference type="Proteomes" id="UP000649604">
    <property type="component" value="Unassembled WGS sequence"/>
</dbReference>
<feature type="transmembrane region" description="Helical" evidence="1">
    <location>
        <begin position="438"/>
        <end position="456"/>
    </location>
</feature>
<feature type="transmembrane region" description="Helical" evidence="1">
    <location>
        <begin position="9"/>
        <end position="27"/>
    </location>
</feature>
<keyword evidence="1" id="KW-0812">Transmembrane</keyword>
<name>A0A9D5JTZ3_9BACT</name>
<feature type="transmembrane region" description="Helical" evidence="1">
    <location>
        <begin position="86"/>
        <end position="104"/>
    </location>
</feature>
<keyword evidence="1" id="KW-1133">Transmembrane helix</keyword>
<evidence type="ECO:0000313" key="2">
    <source>
        <dbReference type="EMBL" id="MBD3323961.1"/>
    </source>
</evidence>
<accession>A0A9D5JTZ3</accession>
<protein>
    <submittedName>
        <fullName evidence="2">Uncharacterized protein</fullName>
    </submittedName>
</protein>
<feature type="transmembrane region" description="Helical" evidence="1">
    <location>
        <begin position="517"/>
        <end position="535"/>
    </location>
</feature>
<evidence type="ECO:0000256" key="1">
    <source>
        <dbReference type="SAM" id="Phobius"/>
    </source>
</evidence>
<feature type="transmembrane region" description="Helical" evidence="1">
    <location>
        <begin position="249"/>
        <end position="270"/>
    </location>
</feature>
<comment type="caution">
    <text evidence="2">The sequence shown here is derived from an EMBL/GenBank/DDBJ whole genome shotgun (WGS) entry which is preliminary data.</text>
</comment>
<keyword evidence="1" id="KW-0472">Membrane</keyword>
<feature type="transmembrane region" description="Helical" evidence="1">
    <location>
        <begin position="577"/>
        <end position="596"/>
    </location>
</feature>
<sequence length="787" mass="89535">MKLPRLFSLTFRYGILILLGYSLASLWDICHLDQYYHDHTWGTFYALWIPLMYGVFSTLYVIIAAYAPREYVSAAACRKFLRYDDYTYLFPLWIMGLAIAAPALKNISFWLAFSYMGLLVVKASLLGGLVLTSLASTQHTSDVRIPRSLQLILVLVTFAVYSLISGYHIQRTSPTGDEPHYLLIAHSLWHDYDTNLYNNYKNRDYEAFFWHELRPTWGDQVSETEIYSYRHKGGFPHTLLPGYVLGGQIGATLQMNLIAAVLVWQVFLLAYELFRSAWASSITWLCVAFTIPLIVYMNQIYPETLAALLVIWAVRQIRRLTWHASWKDLGRYLSLTGALLLLILLKTRYLPLAGTVVLFGLASFFQSRLRGKQKLYTALVLGGLLIGGIFVGLWVDAVFFDRMFRDRLTDTRYMAWFLGGYNPLSGLLGLLWDQEYGLLFYAPVYMLALAGVGLLTRRELRETFPLLLIIGLNYLIIGLWPLWHAAPTPPARYILPILPLLGVFLAKFLASSCPATRFLCLGLTGLWSGIAAWIMTFNPGWRYNWADGTNNFLQILSARLSLNLTTIAPSWIRLSPLTPYLTVFGLGCIGLIVLLCRIEQQTPQRSLLATFSREELLLLTLLLFLGLIFGGCLVAKMLPTSVLEAEDRLDMRAAGGEKVPSASDPWENQLYLREWRYYGWQLHPGDRLTARLRLTRLLTFWDADTPRSWEVQIHARAKLDKHQPEDVPVISLLVNGAAIGQATVSSTDWETYRFSLVTAERTPQITIIHQDGTDSQRAVIIDKVRID</sequence>